<keyword evidence="7 10" id="KW-0653">Protein transport</keyword>
<dbReference type="Gene3D" id="3.30.1360.100">
    <property type="entry name" value="General secretion pathway protein M, EpsM"/>
    <property type="match status" value="1"/>
</dbReference>
<keyword evidence="14" id="KW-1185">Reference proteome</keyword>
<keyword evidence="4" id="KW-1003">Cell membrane</keyword>
<sequence>MFKKKSLNEIGTPATPPGPSLVLLRLTEDANKSLKLFQWQDGAWEQVALDAVFISAFNPGYEVTDTPEAMAPLSIPDGAKALLLVPGNWVWSGVETIPRAARRQANAIGYMVEERLAEEVENLHFTCVPREGDQCSISAVGRDKMAALHTQVERLKWPLVAAVAEYQVLDLLGDDLVLWLEDEQVHLWQHSGQGLTLRREYLQPLLGSILDDSAPEQEQGETNGELGEKNLVLLGAGEDDGLIVAELESLLGDRLQCNHTAPEAVFLQRFLPGRLGNLLSGEYQLSGSEAERIWWLKPAKVAAFCFAAQLLFFVGAGAYYQWQAGQAESQARALFTELLPNTRPTAQLRRQLEGLLKNAGNQAGAFSTQMQQLSTVWTQHRGKELKLQSLRFDGQRGEMVLQLQASTLSDLDTFVSSLSGNGLRADLLGANELKNGVSGRVRLR</sequence>
<evidence type="ECO:0000256" key="5">
    <source>
        <dbReference type="ARBA" id="ARBA00022519"/>
    </source>
</evidence>
<comment type="similarity">
    <text evidence="2 10">Belongs to the GSP L family.</text>
</comment>
<evidence type="ECO:0000259" key="11">
    <source>
        <dbReference type="Pfam" id="PF05134"/>
    </source>
</evidence>
<dbReference type="InterPro" id="IPR024230">
    <property type="entry name" value="GspL_cyto_dom"/>
</dbReference>
<dbReference type="Pfam" id="PF12693">
    <property type="entry name" value="GspL_C"/>
    <property type="match status" value="1"/>
</dbReference>
<gene>
    <name evidence="13" type="primary">gspL</name>
    <name evidence="13" type="ORF">M8T91_07065</name>
</gene>
<dbReference type="PIRSF" id="PIRSF015761">
    <property type="entry name" value="Protein_L"/>
    <property type="match status" value="1"/>
</dbReference>
<dbReference type="Gene3D" id="3.30.420.380">
    <property type="match status" value="1"/>
</dbReference>
<feature type="domain" description="GspL periplasmic" evidence="12">
    <location>
        <begin position="295"/>
        <end position="443"/>
    </location>
</feature>
<evidence type="ECO:0000259" key="12">
    <source>
        <dbReference type="Pfam" id="PF12693"/>
    </source>
</evidence>
<evidence type="ECO:0000256" key="1">
    <source>
        <dbReference type="ARBA" id="ARBA00004377"/>
    </source>
</evidence>
<dbReference type="SUPFAM" id="SSF53067">
    <property type="entry name" value="Actin-like ATPase domain"/>
    <property type="match status" value="1"/>
</dbReference>
<dbReference type="RefSeq" id="WP_301418177.1">
    <property type="nucleotide sequence ID" value="NZ_CP098023.1"/>
</dbReference>
<keyword evidence="5" id="KW-0997">Cell inner membrane</keyword>
<evidence type="ECO:0000256" key="3">
    <source>
        <dbReference type="ARBA" id="ARBA00022448"/>
    </source>
</evidence>
<evidence type="ECO:0000256" key="7">
    <source>
        <dbReference type="ARBA" id="ARBA00022927"/>
    </source>
</evidence>
<comment type="function">
    <text evidence="10">Inner membrane component of the type II secretion system required for the energy-dependent secretion of extracellular factors such as proteases and toxins from the periplasm.</text>
</comment>
<name>A0ABY9EFW2_9GAMM</name>
<keyword evidence="8" id="KW-1133">Transmembrane helix</keyword>
<reference evidence="13 14" key="1">
    <citation type="submission" date="2022-05" db="EMBL/GenBank/DDBJ databases">
        <title>Microbulbifer sp. nov., isolated from sponge.</title>
        <authorList>
            <person name="Gao L."/>
        </authorList>
    </citation>
    <scope>NUCLEOTIDE SEQUENCE [LARGE SCALE GENOMIC DNA]</scope>
    <source>
        <strain evidence="13 14">MI-G</strain>
    </source>
</reference>
<dbReference type="EMBL" id="CP098023">
    <property type="protein sequence ID" value="WKD51167.1"/>
    <property type="molecule type" value="Genomic_DNA"/>
</dbReference>
<dbReference type="InterPro" id="IPR025691">
    <property type="entry name" value="GspL_pp_dom"/>
</dbReference>
<feature type="domain" description="GspL cytoplasmic actin-ATPase-like" evidence="11">
    <location>
        <begin position="79"/>
        <end position="203"/>
    </location>
</feature>
<proteinExistence type="inferred from homology"/>
<evidence type="ECO:0000256" key="10">
    <source>
        <dbReference type="PIRNR" id="PIRNR015761"/>
    </source>
</evidence>
<comment type="subcellular location">
    <subcellularLocation>
        <location evidence="1">Cell inner membrane</location>
        <topology evidence="1">Single-pass membrane protein</topology>
    </subcellularLocation>
</comment>
<evidence type="ECO:0000256" key="8">
    <source>
        <dbReference type="ARBA" id="ARBA00022989"/>
    </source>
</evidence>
<evidence type="ECO:0000313" key="13">
    <source>
        <dbReference type="EMBL" id="WKD51167.1"/>
    </source>
</evidence>
<keyword evidence="6" id="KW-0812">Transmembrane</keyword>
<accession>A0ABY9EFW2</accession>
<organism evidence="13 14">
    <name type="scientific">Microbulbifer spongiae</name>
    <dbReference type="NCBI Taxonomy" id="2944933"/>
    <lineage>
        <taxon>Bacteria</taxon>
        <taxon>Pseudomonadati</taxon>
        <taxon>Pseudomonadota</taxon>
        <taxon>Gammaproteobacteria</taxon>
        <taxon>Cellvibrionales</taxon>
        <taxon>Microbulbiferaceae</taxon>
        <taxon>Microbulbifer</taxon>
    </lineage>
</organism>
<dbReference type="NCBIfam" id="TIGR01709">
    <property type="entry name" value="typeII_sec_gspL"/>
    <property type="match status" value="1"/>
</dbReference>
<dbReference type="Pfam" id="PF05134">
    <property type="entry name" value="T2SSL"/>
    <property type="match status" value="1"/>
</dbReference>
<keyword evidence="9" id="KW-0472">Membrane</keyword>
<evidence type="ECO:0000256" key="2">
    <source>
        <dbReference type="ARBA" id="ARBA00005318"/>
    </source>
</evidence>
<dbReference type="InterPro" id="IPR043129">
    <property type="entry name" value="ATPase_NBD"/>
</dbReference>
<protein>
    <recommendedName>
        <fullName evidence="10">Type II secretion system protein L</fullName>
        <shortName evidence="10">T2SS protein L</shortName>
    </recommendedName>
</protein>
<evidence type="ECO:0000256" key="6">
    <source>
        <dbReference type="ARBA" id="ARBA00022692"/>
    </source>
</evidence>
<keyword evidence="3 10" id="KW-0813">Transport</keyword>
<dbReference type="Proteomes" id="UP001321520">
    <property type="component" value="Chromosome"/>
</dbReference>
<evidence type="ECO:0000313" key="14">
    <source>
        <dbReference type="Proteomes" id="UP001321520"/>
    </source>
</evidence>
<evidence type="ECO:0000256" key="4">
    <source>
        <dbReference type="ARBA" id="ARBA00022475"/>
    </source>
</evidence>
<evidence type="ECO:0000256" key="9">
    <source>
        <dbReference type="ARBA" id="ARBA00023136"/>
    </source>
</evidence>
<dbReference type="InterPro" id="IPR007812">
    <property type="entry name" value="T2SS_protein-GspL"/>
</dbReference>